<dbReference type="OrthoDB" id="648861at2759"/>
<evidence type="ECO:0000256" key="2">
    <source>
        <dbReference type="ARBA" id="ARBA00022448"/>
    </source>
</evidence>
<comment type="similarity">
    <text evidence="6">Belongs to the ferroportin (FP) (TC 2.A.100) family. SLC40A subfamily.</text>
</comment>
<dbReference type="Pfam" id="PF06963">
    <property type="entry name" value="FPN1"/>
    <property type="match status" value="1"/>
</dbReference>
<keyword evidence="5" id="KW-0472">Membrane</keyword>
<evidence type="ECO:0000256" key="3">
    <source>
        <dbReference type="ARBA" id="ARBA00022692"/>
    </source>
</evidence>
<dbReference type="Proteomes" id="UP000695562">
    <property type="component" value="Unassembled WGS sequence"/>
</dbReference>
<keyword evidence="3" id="KW-0812">Transmembrane</keyword>
<evidence type="ECO:0000256" key="4">
    <source>
        <dbReference type="ARBA" id="ARBA00022989"/>
    </source>
</evidence>
<proteinExistence type="inferred from homology"/>
<dbReference type="PANTHER" id="PTHR11660">
    <property type="entry name" value="SOLUTE CARRIER FAMILY 40 MEMBER"/>
    <property type="match status" value="1"/>
</dbReference>
<keyword evidence="8" id="KW-1185">Reference proteome</keyword>
<evidence type="ECO:0000256" key="5">
    <source>
        <dbReference type="ARBA" id="ARBA00023136"/>
    </source>
</evidence>
<evidence type="ECO:0000256" key="6">
    <source>
        <dbReference type="RuleBase" id="RU365065"/>
    </source>
</evidence>
<comment type="subcellular location">
    <subcellularLocation>
        <location evidence="1 6">Membrane</location>
        <topology evidence="1 6">Multi-pass membrane protein</topology>
    </subcellularLocation>
</comment>
<evidence type="ECO:0000256" key="1">
    <source>
        <dbReference type="ARBA" id="ARBA00004141"/>
    </source>
</evidence>
<keyword evidence="6" id="KW-0406">Ion transport</keyword>
<dbReference type="InterPro" id="IPR009716">
    <property type="entry name" value="Ferroportin-1"/>
</dbReference>
<dbReference type="AlphaFoldDB" id="A0A8J4PPU6"/>
<evidence type="ECO:0000313" key="8">
    <source>
        <dbReference type="Proteomes" id="UP000695562"/>
    </source>
</evidence>
<feature type="non-terminal residue" evidence="7">
    <location>
        <position position="1"/>
    </location>
</feature>
<accession>A0A8J4PPU6</accession>
<protein>
    <recommendedName>
        <fullName evidence="6">Solute carrier family 40 member</fullName>
    </recommendedName>
</protein>
<dbReference type="GO" id="GO:0005381">
    <property type="term" value="F:iron ion transmembrane transporter activity"/>
    <property type="evidence" value="ECO:0007669"/>
    <property type="project" value="UniProtKB-UniRule"/>
</dbReference>
<sequence length="193" mass="21720">MEVILNNQSSVEHNNNDNDIEQDNIALISKEEVEEDTFKNEYVDEAADEAHGIILSNIDLNESIGHNNNDDDDDEFVENALPKDIERHLSYYVLISHLITRSGDRAWSFIVPLILIYISPKSLIPTSLYGLSNTIARILLGPTIGDLTDRYKKLFVIRIGVLGQATAIGLSCALLKLIMDIESTELQRNIFYS</sequence>
<keyword evidence="4" id="KW-1133">Transmembrane helix</keyword>
<keyword evidence="2 6" id="KW-0813">Transport</keyword>
<name>A0A8J4PPU6_9MYCE</name>
<dbReference type="PANTHER" id="PTHR11660:SF57">
    <property type="entry name" value="SOLUTE CARRIER FAMILY 40 MEMBER"/>
    <property type="match status" value="1"/>
</dbReference>
<comment type="function">
    <text evidence="6">May be involved in iron transport and iron homeostasis.</text>
</comment>
<reference evidence="7" key="1">
    <citation type="submission" date="2020-01" db="EMBL/GenBank/DDBJ databases">
        <title>Development of genomics and gene disruption for Polysphondylium violaceum indicates a role for the polyketide synthase stlB in stalk morphogenesis.</title>
        <authorList>
            <person name="Narita B."/>
            <person name="Kawabe Y."/>
            <person name="Kin K."/>
            <person name="Saito T."/>
            <person name="Gibbs R."/>
            <person name="Kuspa A."/>
            <person name="Muzny D."/>
            <person name="Queller D."/>
            <person name="Richards S."/>
            <person name="Strassman J."/>
            <person name="Sucgang R."/>
            <person name="Worley K."/>
            <person name="Schaap P."/>
        </authorList>
    </citation>
    <scope>NUCLEOTIDE SEQUENCE</scope>
    <source>
        <strain evidence="7">QSvi11</strain>
    </source>
</reference>
<organism evidence="7 8">
    <name type="scientific">Polysphondylium violaceum</name>
    <dbReference type="NCBI Taxonomy" id="133409"/>
    <lineage>
        <taxon>Eukaryota</taxon>
        <taxon>Amoebozoa</taxon>
        <taxon>Evosea</taxon>
        <taxon>Eumycetozoa</taxon>
        <taxon>Dictyostelia</taxon>
        <taxon>Dictyosteliales</taxon>
        <taxon>Dictyosteliaceae</taxon>
        <taxon>Polysphondylium</taxon>
    </lineage>
</organism>
<evidence type="ECO:0000313" key="7">
    <source>
        <dbReference type="EMBL" id="KAF2070626.1"/>
    </source>
</evidence>
<dbReference type="GO" id="GO:0016020">
    <property type="term" value="C:membrane"/>
    <property type="evidence" value="ECO:0007669"/>
    <property type="project" value="UniProtKB-SubCell"/>
</dbReference>
<gene>
    <name evidence="7" type="ORF">CYY_008050</name>
</gene>
<dbReference type="EMBL" id="AJWJ01000466">
    <property type="protein sequence ID" value="KAF2070626.1"/>
    <property type="molecule type" value="Genomic_DNA"/>
</dbReference>
<comment type="caution">
    <text evidence="7">The sequence shown here is derived from an EMBL/GenBank/DDBJ whole genome shotgun (WGS) entry which is preliminary data.</text>
</comment>